<dbReference type="EMBL" id="QCYY01003005">
    <property type="protein sequence ID" value="ROT65992.1"/>
    <property type="molecule type" value="Genomic_DNA"/>
</dbReference>
<feature type="domain" description="C-type lectin" evidence="2">
    <location>
        <begin position="32"/>
        <end position="161"/>
    </location>
</feature>
<dbReference type="PROSITE" id="PS50041">
    <property type="entry name" value="C_TYPE_LECTIN_2"/>
    <property type="match status" value="1"/>
</dbReference>
<sequence>MMGVNILRALAVVASLLPAVLAGRCRPEYHSLAGTCLKLVMPQSLTWREALNLCQAEDPPADLLKITRPEVLESVSRFINTHFAGESTQKASLWVGGSGINKEWSWVDGSKLSVKSNMWHPDEPSQGTRGYTKLVVAGDLHNRRYLVADGDAALATGYICEH</sequence>
<name>A0A3R7PGR8_PENVA</name>
<dbReference type="Pfam" id="PF00059">
    <property type="entry name" value="Lectin_C"/>
    <property type="match status" value="1"/>
</dbReference>
<keyword evidence="4" id="KW-1185">Reference proteome</keyword>
<dbReference type="InterPro" id="IPR016187">
    <property type="entry name" value="CTDL_fold"/>
</dbReference>
<comment type="caution">
    <text evidence="3">The sequence shown here is derived from an EMBL/GenBank/DDBJ whole genome shotgun (WGS) entry which is preliminary data.</text>
</comment>
<dbReference type="SMART" id="SM00034">
    <property type="entry name" value="CLECT"/>
    <property type="match status" value="1"/>
</dbReference>
<feature type="chain" id="PRO_5018696952" evidence="1">
    <location>
        <begin position="23"/>
        <end position="162"/>
    </location>
</feature>
<dbReference type="InterPro" id="IPR016186">
    <property type="entry name" value="C-type_lectin-like/link_sf"/>
</dbReference>
<dbReference type="InterPro" id="IPR001304">
    <property type="entry name" value="C-type_lectin-like"/>
</dbReference>
<feature type="signal peptide" evidence="1">
    <location>
        <begin position="1"/>
        <end position="22"/>
    </location>
</feature>
<accession>A0A3R7PGR8</accession>
<organism evidence="3 4">
    <name type="scientific">Penaeus vannamei</name>
    <name type="common">Whiteleg shrimp</name>
    <name type="synonym">Litopenaeus vannamei</name>
    <dbReference type="NCBI Taxonomy" id="6689"/>
    <lineage>
        <taxon>Eukaryota</taxon>
        <taxon>Metazoa</taxon>
        <taxon>Ecdysozoa</taxon>
        <taxon>Arthropoda</taxon>
        <taxon>Crustacea</taxon>
        <taxon>Multicrustacea</taxon>
        <taxon>Malacostraca</taxon>
        <taxon>Eumalacostraca</taxon>
        <taxon>Eucarida</taxon>
        <taxon>Decapoda</taxon>
        <taxon>Dendrobranchiata</taxon>
        <taxon>Penaeoidea</taxon>
        <taxon>Penaeidae</taxon>
        <taxon>Penaeus</taxon>
    </lineage>
</organism>
<reference evidence="3 4" key="1">
    <citation type="submission" date="2018-04" db="EMBL/GenBank/DDBJ databases">
        <authorList>
            <person name="Zhang X."/>
            <person name="Yuan J."/>
            <person name="Li F."/>
            <person name="Xiang J."/>
        </authorList>
    </citation>
    <scope>NUCLEOTIDE SEQUENCE [LARGE SCALE GENOMIC DNA]</scope>
    <source>
        <tissue evidence="3">Muscle</tissue>
    </source>
</reference>
<evidence type="ECO:0000313" key="4">
    <source>
        <dbReference type="Proteomes" id="UP000283509"/>
    </source>
</evidence>
<gene>
    <name evidence="3" type="ORF">C7M84_016022</name>
</gene>
<reference evidence="3 4" key="2">
    <citation type="submission" date="2019-01" db="EMBL/GenBank/DDBJ databases">
        <title>The decoding of complex shrimp genome reveals the adaptation for benthos swimmer, frequently molting mechanism and breeding impact on genome.</title>
        <authorList>
            <person name="Sun Y."/>
            <person name="Gao Y."/>
            <person name="Yu Y."/>
        </authorList>
    </citation>
    <scope>NUCLEOTIDE SEQUENCE [LARGE SCALE GENOMIC DNA]</scope>
    <source>
        <tissue evidence="3">Muscle</tissue>
    </source>
</reference>
<dbReference type="GO" id="GO:0030246">
    <property type="term" value="F:carbohydrate binding"/>
    <property type="evidence" value="ECO:0007669"/>
    <property type="project" value="UniProtKB-KW"/>
</dbReference>
<keyword evidence="3" id="KW-0430">Lectin</keyword>
<proteinExistence type="predicted"/>
<evidence type="ECO:0000256" key="1">
    <source>
        <dbReference type="SAM" id="SignalP"/>
    </source>
</evidence>
<dbReference type="Proteomes" id="UP000283509">
    <property type="component" value="Unassembled WGS sequence"/>
</dbReference>
<dbReference type="SUPFAM" id="SSF56436">
    <property type="entry name" value="C-type lectin-like"/>
    <property type="match status" value="1"/>
</dbReference>
<dbReference type="CDD" id="cd00037">
    <property type="entry name" value="CLECT"/>
    <property type="match status" value="1"/>
</dbReference>
<keyword evidence="1" id="KW-0732">Signal</keyword>
<evidence type="ECO:0000259" key="2">
    <source>
        <dbReference type="PROSITE" id="PS50041"/>
    </source>
</evidence>
<protein>
    <submittedName>
        <fullName evidence="3">Putative C-type lectin-like</fullName>
    </submittedName>
</protein>
<dbReference type="OrthoDB" id="6333086at2759"/>
<evidence type="ECO:0000313" key="3">
    <source>
        <dbReference type="EMBL" id="ROT65992.1"/>
    </source>
</evidence>
<dbReference type="Gene3D" id="3.10.100.10">
    <property type="entry name" value="Mannose-Binding Protein A, subunit A"/>
    <property type="match status" value="1"/>
</dbReference>
<dbReference type="AlphaFoldDB" id="A0A3R7PGR8"/>